<dbReference type="RefSeq" id="WP_007208220.1">
    <property type="nucleotide sequence ID" value="NZ_GL622241.1"/>
</dbReference>
<dbReference type="HOGENOM" id="CLU_123820_0_0_9"/>
<evidence type="ECO:0000313" key="2">
    <source>
        <dbReference type="EMBL" id="EFU74024.1"/>
    </source>
</evidence>
<organism evidence="2 3">
    <name type="scientific">Enterococcus italicus (strain DSM 15952 / CCUG 50447 / LMG 22039 / TP 1.5)</name>
    <dbReference type="NCBI Taxonomy" id="888064"/>
    <lineage>
        <taxon>Bacteria</taxon>
        <taxon>Bacillati</taxon>
        <taxon>Bacillota</taxon>
        <taxon>Bacilli</taxon>
        <taxon>Lactobacillales</taxon>
        <taxon>Enterococcaceae</taxon>
        <taxon>Enterococcus</taxon>
    </lineage>
</organism>
<reference evidence="2 3" key="1">
    <citation type="submission" date="2010-12" db="EMBL/GenBank/DDBJ databases">
        <authorList>
            <person name="Muzny D."/>
            <person name="Qin X."/>
            <person name="Deng J."/>
            <person name="Jiang H."/>
            <person name="Liu Y."/>
            <person name="Qu J."/>
            <person name="Song X.-Z."/>
            <person name="Zhang L."/>
            <person name="Thornton R."/>
            <person name="Coyle M."/>
            <person name="Francisco L."/>
            <person name="Jackson L."/>
            <person name="Javaid M."/>
            <person name="Korchina V."/>
            <person name="Kovar C."/>
            <person name="Mata R."/>
            <person name="Mathew T."/>
            <person name="Ngo R."/>
            <person name="Nguyen L."/>
            <person name="Nguyen N."/>
            <person name="Okwuonu G."/>
            <person name="Ongeri F."/>
            <person name="Pham C."/>
            <person name="Simmons D."/>
            <person name="Wilczek-Boney K."/>
            <person name="Hale W."/>
            <person name="Jakkamsetti A."/>
            <person name="Pham P."/>
            <person name="Ruth R."/>
            <person name="San Lucas F."/>
            <person name="Warren J."/>
            <person name="Zhang J."/>
            <person name="Zhao Z."/>
            <person name="Zhou C."/>
            <person name="Zhu D."/>
            <person name="Lee S."/>
            <person name="Bess C."/>
            <person name="Blankenburg K."/>
            <person name="Forbes L."/>
            <person name="Fu Q."/>
            <person name="Gubbala S."/>
            <person name="Hirani K."/>
            <person name="Jayaseelan J.C."/>
            <person name="Lara F."/>
            <person name="Munidasa M."/>
            <person name="Palculict T."/>
            <person name="Patil S."/>
            <person name="Pu L.-L."/>
            <person name="Saada N."/>
            <person name="Tang L."/>
            <person name="Weissenberger G."/>
            <person name="Zhu Y."/>
            <person name="Hemphill L."/>
            <person name="Shang Y."/>
            <person name="Youmans B."/>
            <person name="Ayvaz T."/>
            <person name="Ross M."/>
            <person name="Santibanez J."/>
            <person name="Aqrawi P."/>
            <person name="Gross S."/>
            <person name="Joshi V."/>
            <person name="Fowler G."/>
            <person name="Nazareth L."/>
            <person name="Reid J."/>
            <person name="Worley K."/>
            <person name="Petrosino J."/>
            <person name="Highlander S."/>
            <person name="Gibbs R."/>
        </authorList>
    </citation>
    <scope>NUCLEOTIDE SEQUENCE [LARGE SCALE GENOMIC DNA]</scope>
    <source>
        <strain evidence="3">DSM 15952 / CCUG 50447 / LMG 22039 / TP 1.5</strain>
    </source>
</reference>
<dbReference type="NCBIfam" id="NF003339">
    <property type="entry name" value="PRK04351.1"/>
    <property type="match status" value="1"/>
</dbReference>
<keyword evidence="3" id="KW-1185">Reference proteome</keyword>
<dbReference type="OrthoDB" id="9799909at2"/>
<dbReference type="Proteomes" id="UP000010296">
    <property type="component" value="Unassembled WGS sequence"/>
</dbReference>
<evidence type="ECO:0000259" key="1">
    <source>
        <dbReference type="SMART" id="SM00731"/>
    </source>
</evidence>
<dbReference type="EMBL" id="AEPV01000041">
    <property type="protein sequence ID" value="EFU74024.1"/>
    <property type="molecule type" value="Genomic_DNA"/>
</dbReference>
<feature type="domain" description="SprT-like" evidence="1">
    <location>
        <begin position="4"/>
        <end position="145"/>
    </location>
</feature>
<dbReference type="eggNOG" id="COG3091">
    <property type="taxonomic scope" value="Bacteria"/>
</dbReference>
<dbReference type="GO" id="GO:0006950">
    <property type="term" value="P:response to stress"/>
    <property type="evidence" value="ECO:0007669"/>
    <property type="project" value="UniProtKB-ARBA"/>
</dbReference>
<evidence type="ECO:0000313" key="3">
    <source>
        <dbReference type="Proteomes" id="UP000010296"/>
    </source>
</evidence>
<sequence>MTNEQLQALIEQVSLDHFNKAFRHHACFNARLKTTGGRYHLADHHIDVNPKLMEPEYQQYLIGVIKHELCHYHLHLVGGGYRHRDQDFKQLLHSVEGLRYSPLTFAPKKRIVYECLNCHQIYLRQKAINTQRFCCGKCRGKLVEQV</sequence>
<comment type="caution">
    <text evidence="2">The sequence shown here is derived from an EMBL/GenBank/DDBJ whole genome shotgun (WGS) entry which is preliminary data.</text>
</comment>
<dbReference type="Pfam" id="PF10263">
    <property type="entry name" value="SprT-like"/>
    <property type="match status" value="1"/>
</dbReference>
<proteinExistence type="predicted"/>
<accession>E6LFR2</accession>
<dbReference type="InterPro" id="IPR006640">
    <property type="entry name" value="SprT-like_domain"/>
</dbReference>
<dbReference type="GeneID" id="302705801"/>
<protein>
    <submittedName>
        <fullName evidence="2">Metallopeptidase, SprT family</fullName>
    </submittedName>
</protein>
<dbReference type="SMART" id="SM00731">
    <property type="entry name" value="SprT"/>
    <property type="match status" value="1"/>
</dbReference>
<dbReference type="AlphaFoldDB" id="E6LFR2"/>
<dbReference type="STRING" id="888064.HMPREF9088_1202"/>
<name>E6LFR2_ENTI1</name>
<gene>
    <name evidence="2" type="ORF">HMPREF9088_1202</name>
</gene>